<dbReference type="InterPro" id="IPR011856">
    <property type="entry name" value="tRNA_endonuc-like_dom_sf"/>
</dbReference>
<dbReference type="InterPro" id="IPR002793">
    <property type="entry name" value="Endonuclease_NucS"/>
</dbReference>
<feature type="domain" description="Endonuclease NucS C-terminal" evidence="6">
    <location>
        <begin position="132"/>
        <end position="235"/>
    </location>
</feature>
<evidence type="ECO:0000256" key="1">
    <source>
        <dbReference type="ARBA" id="ARBA00022490"/>
    </source>
</evidence>
<dbReference type="EMBL" id="BMPG01000005">
    <property type="protein sequence ID" value="GGL70446.1"/>
    <property type="molecule type" value="Genomic_DNA"/>
</dbReference>
<protein>
    <submittedName>
        <fullName evidence="8">Endonuclease NucS</fullName>
    </submittedName>
</protein>
<organism evidence="8 9">
    <name type="scientific">Halocalculus aciditolerans</name>
    <dbReference type="NCBI Taxonomy" id="1383812"/>
    <lineage>
        <taxon>Archaea</taxon>
        <taxon>Methanobacteriati</taxon>
        <taxon>Methanobacteriota</taxon>
        <taxon>Stenosarchaea group</taxon>
        <taxon>Halobacteria</taxon>
        <taxon>Halobacteriales</taxon>
        <taxon>Halobacteriaceae</taxon>
        <taxon>Halocalculus</taxon>
    </lineage>
</organism>
<dbReference type="Gene3D" id="3.40.1350.10">
    <property type="match status" value="1"/>
</dbReference>
<keyword evidence="4" id="KW-0378">Hydrolase</keyword>
<dbReference type="OrthoDB" id="15177at2157"/>
<comment type="caution">
    <text evidence="8">The sequence shown here is derived from an EMBL/GenBank/DDBJ whole genome shotgun (WGS) entry which is preliminary data.</text>
</comment>
<dbReference type="NCBIfam" id="NF003270">
    <property type="entry name" value="PRK04247.1"/>
    <property type="match status" value="1"/>
</dbReference>
<dbReference type="GO" id="GO:0003677">
    <property type="term" value="F:DNA binding"/>
    <property type="evidence" value="ECO:0007669"/>
    <property type="project" value="UniProtKB-KW"/>
</dbReference>
<accession>A0A830FMJ1</accession>
<evidence type="ECO:0000256" key="3">
    <source>
        <dbReference type="ARBA" id="ARBA00022759"/>
    </source>
</evidence>
<feature type="domain" description="Endonuclease NucS N-terminal PH-like" evidence="7">
    <location>
        <begin position="34"/>
        <end position="123"/>
    </location>
</feature>
<name>A0A830FMJ1_9EURY</name>
<dbReference type="RefSeq" id="WP_188980507.1">
    <property type="nucleotide sequence ID" value="NZ_BMPG01000005.1"/>
</dbReference>
<evidence type="ECO:0000259" key="7">
    <source>
        <dbReference type="Pfam" id="PF21003"/>
    </source>
</evidence>
<dbReference type="GO" id="GO:0004519">
    <property type="term" value="F:endonuclease activity"/>
    <property type="evidence" value="ECO:0007669"/>
    <property type="project" value="UniProtKB-KW"/>
</dbReference>
<dbReference type="Pfam" id="PF01939">
    <property type="entry name" value="NucS_C"/>
    <property type="match status" value="1"/>
</dbReference>
<reference evidence="8" key="2">
    <citation type="submission" date="2020-09" db="EMBL/GenBank/DDBJ databases">
        <authorList>
            <person name="Sun Q."/>
            <person name="Ohkuma M."/>
        </authorList>
    </citation>
    <scope>NUCLEOTIDE SEQUENCE</scope>
    <source>
        <strain evidence="8">JCM 19596</strain>
    </source>
</reference>
<keyword evidence="3 8" id="KW-0255">Endonuclease</keyword>
<dbReference type="PANTHER" id="PTHR38814:SF1">
    <property type="entry name" value="ENDONUCLEASE NUCS"/>
    <property type="match status" value="1"/>
</dbReference>
<sequence>MTEPTETTTHADPAPADAAVLVRDAVDADRAAALVGSCTVDYDGRASGHVDPGVRHVVRQPDGTLLVHGATGHRPLAWHAGDGDFTTTATADDRLVLRAESNTEELTVALDAVHALTVYDPDDADKDVQGTEADVVSRLLNDPDLVESGFTPLATERDTPAGPVDIYGRDANGRICVVEVKRSRVGPDAATQLDRYVRALREDLHTDSDIRGILVAPSVTQKCRDILLERGHDFSPFEA</sequence>
<keyword evidence="9" id="KW-1185">Reference proteome</keyword>
<evidence type="ECO:0000313" key="8">
    <source>
        <dbReference type="EMBL" id="GGL70446.1"/>
    </source>
</evidence>
<dbReference type="CDD" id="cd22341">
    <property type="entry name" value="NucS-like"/>
    <property type="match status" value="1"/>
</dbReference>
<dbReference type="Pfam" id="PF21003">
    <property type="entry name" value="NucS_N"/>
    <property type="match status" value="1"/>
</dbReference>
<dbReference type="Gene3D" id="2.70.180.20">
    <property type="match status" value="1"/>
</dbReference>
<keyword evidence="5" id="KW-0238">DNA-binding</keyword>
<keyword evidence="1" id="KW-0963">Cytoplasm</keyword>
<dbReference type="InterPro" id="IPR048302">
    <property type="entry name" value="NucS_N"/>
</dbReference>
<proteinExistence type="predicted"/>
<gene>
    <name evidence="8" type="ORF">GCM10009039_30670</name>
</gene>
<dbReference type="PANTHER" id="PTHR38814">
    <property type="entry name" value="ENDONUCLEASE NUCS"/>
    <property type="match status" value="1"/>
</dbReference>
<keyword evidence="2" id="KW-0540">Nuclease</keyword>
<reference evidence="8" key="1">
    <citation type="journal article" date="2014" name="Int. J. Syst. Evol. Microbiol.">
        <title>Complete genome sequence of Corynebacterium casei LMG S-19264T (=DSM 44701T), isolated from a smear-ripened cheese.</title>
        <authorList>
            <consortium name="US DOE Joint Genome Institute (JGI-PGF)"/>
            <person name="Walter F."/>
            <person name="Albersmeier A."/>
            <person name="Kalinowski J."/>
            <person name="Ruckert C."/>
        </authorList>
    </citation>
    <scope>NUCLEOTIDE SEQUENCE</scope>
    <source>
        <strain evidence="8">JCM 19596</strain>
    </source>
</reference>
<evidence type="ECO:0000256" key="2">
    <source>
        <dbReference type="ARBA" id="ARBA00022722"/>
    </source>
</evidence>
<dbReference type="Proteomes" id="UP000607197">
    <property type="component" value="Unassembled WGS sequence"/>
</dbReference>
<dbReference type="GO" id="GO:0016787">
    <property type="term" value="F:hydrolase activity"/>
    <property type="evidence" value="ECO:0007669"/>
    <property type="project" value="UniProtKB-KW"/>
</dbReference>
<evidence type="ECO:0000259" key="6">
    <source>
        <dbReference type="Pfam" id="PF01939"/>
    </source>
</evidence>
<evidence type="ECO:0000313" key="9">
    <source>
        <dbReference type="Proteomes" id="UP000607197"/>
    </source>
</evidence>
<evidence type="ECO:0000256" key="4">
    <source>
        <dbReference type="ARBA" id="ARBA00022801"/>
    </source>
</evidence>
<evidence type="ECO:0000256" key="5">
    <source>
        <dbReference type="ARBA" id="ARBA00023125"/>
    </source>
</evidence>
<dbReference type="InterPro" id="IPR048301">
    <property type="entry name" value="NucS_C"/>
</dbReference>
<dbReference type="AlphaFoldDB" id="A0A830FMJ1"/>
<dbReference type="InterPro" id="IPR049173">
    <property type="entry name" value="NucS_N_sf"/>
</dbReference>